<feature type="repeat" description="WD" evidence="3">
    <location>
        <begin position="153"/>
        <end position="192"/>
    </location>
</feature>
<evidence type="ECO:0000259" key="4">
    <source>
        <dbReference type="PROSITE" id="PS50181"/>
    </source>
</evidence>
<dbReference type="OrthoDB" id="538223at2759"/>
<feature type="repeat" description="WD" evidence="3">
    <location>
        <begin position="231"/>
        <end position="272"/>
    </location>
</feature>
<gene>
    <name evidence="5" type="ORF">GSTENG00005174001</name>
</gene>
<dbReference type="InterPro" id="IPR036322">
    <property type="entry name" value="WD40_repeat_dom_sf"/>
</dbReference>
<evidence type="ECO:0000313" key="5">
    <source>
        <dbReference type="EMBL" id="CAF90768.1"/>
    </source>
</evidence>
<dbReference type="InterPro" id="IPR042627">
    <property type="entry name" value="FBXW2"/>
</dbReference>
<feature type="domain" description="F-box" evidence="4">
    <location>
        <begin position="54"/>
        <end position="98"/>
    </location>
</feature>
<dbReference type="PROSITE" id="PS50082">
    <property type="entry name" value="WD_REPEATS_2"/>
    <property type="match status" value="2"/>
</dbReference>
<sequence length="527" mass="59584">MEKAAFEGWLESVSTTFLSLSDQQRNQSLDQLISLSGAAQLRHLSNGLETLLKRDFLRLLPLELAFYLLRWLDPQTLLTCCLVCKQWNKVRLTLWKEVVISSCTEVWQGVCRELGWRIDESIQDASHWKGVYLKAKLRMLQLKDQEAFETSSLIGHSARVYALYYKDGLLCTGSDDLSVKLWDVRTGQCVYGIQTHTCATVKFDEQKLVTGSFDNTVACWEWSTGAKIQHFRSHTGAVFSVDYNDELDLLVSGSADFSVKVWALSAGACLNTLTGHTEWVTKVRRPLGPSSREPWPWWAPLHEGGLVLQSQLSVLVPLKVILQKSQVESVLHSPGDHILLSADKYQIKVWPLGREINCRCLRTLSVSEDRSISLQPRLQFDGRYVVCSSDLGVFQWDFSTFEIVRAVGGGGKVANMLVFGEVWARSVDRRRRVIKTQDPANLSLLSFGEVFALFFDNHFLYVMDLRTEDIWGRWPLPPYRKSKRGSSFLAGVTSWLNGLDGGNDSGLVFATSMPDHSIHLVLWKENG</sequence>
<dbReference type="PROSITE" id="PS50294">
    <property type="entry name" value="WD_REPEATS_REGION"/>
    <property type="match status" value="2"/>
</dbReference>
<dbReference type="Gene3D" id="2.130.10.10">
    <property type="entry name" value="YVTN repeat-like/Quinoprotein amine dehydrogenase"/>
    <property type="match status" value="2"/>
</dbReference>
<accession>Q4T8L4</accession>
<proteinExistence type="predicted"/>
<dbReference type="Pfam" id="PF12937">
    <property type="entry name" value="F-box-like"/>
    <property type="match status" value="1"/>
</dbReference>
<evidence type="ECO:0000256" key="2">
    <source>
        <dbReference type="ARBA" id="ARBA00022737"/>
    </source>
</evidence>
<dbReference type="PROSITE" id="PS00678">
    <property type="entry name" value="WD_REPEATS_1"/>
    <property type="match status" value="1"/>
</dbReference>
<name>Q4T8L4_TETNG</name>
<dbReference type="CDD" id="cd22131">
    <property type="entry name" value="F-box_FBXW2"/>
    <property type="match status" value="1"/>
</dbReference>
<dbReference type="PANTHER" id="PTHR44436:SF1">
    <property type="entry name" value="F-BOX_WD REPEAT-CONTAINING PROTEIN 2"/>
    <property type="match status" value="1"/>
</dbReference>
<organism evidence="5">
    <name type="scientific">Tetraodon nigroviridis</name>
    <name type="common">Spotted green pufferfish</name>
    <name type="synonym">Chelonodon nigroviridis</name>
    <dbReference type="NCBI Taxonomy" id="99883"/>
    <lineage>
        <taxon>Eukaryota</taxon>
        <taxon>Metazoa</taxon>
        <taxon>Chordata</taxon>
        <taxon>Craniata</taxon>
        <taxon>Vertebrata</taxon>
        <taxon>Euteleostomi</taxon>
        <taxon>Actinopterygii</taxon>
        <taxon>Neopterygii</taxon>
        <taxon>Teleostei</taxon>
        <taxon>Neoteleostei</taxon>
        <taxon>Acanthomorphata</taxon>
        <taxon>Eupercaria</taxon>
        <taxon>Tetraodontiformes</taxon>
        <taxon>Tetradontoidea</taxon>
        <taxon>Tetraodontidae</taxon>
        <taxon>Tetraodon</taxon>
    </lineage>
</organism>
<protein>
    <submittedName>
        <fullName evidence="5">(spotted green pufferfish) hypothetical protein</fullName>
    </submittedName>
</protein>
<dbReference type="InterPro" id="IPR001680">
    <property type="entry name" value="WD40_rpt"/>
</dbReference>
<dbReference type="SUPFAM" id="SSF81383">
    <property type="entry name" value="F-box domain"/>
    <property type="match status" value="1"/>
</dbReference>
<dbReference type="InterPro" id="IPR036047">
    <property type="entry name" value="F-box-like_dom_sf"/>
</dbReference>
<dbReference type="SUPFAM" id="SSF50978">
    <property type="entry name" value="WD40 repeat-like"/>
    <property type="match status" value="1"/>
</dbReference>
<dbReference type="PANTHER" id="PTHR44436">
    <property type="entry name" value="F-BOX/WD REPEAT-CONTAINING PROTEIN 2"/>
    <property type="match status" value="1"/>
</dbReference>
<comment type="caution">
    <text evidence="5">The sequence shown here is derived from an EMBL/GenBank/DDBJ whole genome shotgun (WGS) entry which is preliminary data.</text>
</comment>
<evidence type="ECO:0000256" key="1">
    <source>
        <dbReference type="ARBA" id="ARBA00022574"/>
    </source>
</evidence>
<keyword evidence="1 3" id="KW-0853">WD repeat</keyword>
<dbReference type="PRINTS" id="PR00320">
    <property type="entry name" value="GPROTEINBRPT"/>
</dbReference>
<evidence type="ECO:0000256" key="3">
    <source>
        <dbReference type="PROSITE-ProRule" id="PRU00221"/>
    </source>
</evidence>
<dbReference type="InterPro" id="IPR001810">
    <property type="entry name" value="F-box_dom"/>
</dbReference>
<dbReference type="SUPFAM" id="SSF63825">
    <property type="entry name" value="YWTD domain"/>
    <property type="match status" value="1"/>
</dbReference>
<reference evidence="5" key="2">
    <citation type="submission" date="2004-02" db="EMBL/GenBank/DDBJ databases">
        <authorList>
            <consortium name="Genoscope"/>
            <consortium name="Whitehead Institute Centre for Genome Research"/>
        </authorList>
    </citation>
    <scope>NUCLEOTIDE SEQUENCE</scope>
</reference>
<reference evidence="5" key="1">
    <citation type="journal article" date="2004" name="Nature">
        <title>Genome duplication in the teleost fish Tetraodon nigroviridis reveals the early vertebrate proto-karyotype.</title>
        <authorList>
            <person name="Jaillon O."/>
            <person name="Aury J.-M."/>
            <person name="Brunet F."/>
            <person name="Petit J.-L."/>
            <person name="Stange-Thomann N."/>
            <person name="Mauceli E."/>
            <person name="Bouneau L."/>
            <person name="Fischer C."/>
            <person name="Ozouf-Costaz C."/>
            <person name="Bernot A."/>
            <person name="Nicaud S."/>
            <person name="Jaffe D."/>
            <person name="Fisher S."/>
            <person name="Lutfalla G."/>
            <person name="Dossat C."/>
            <person name="Segurens B."/>
            <person name="Dasilva C."/>
            <person name="Salanoubat M."/>
            <person name="Levy M."/>
            <person name="Boudet N."/>
            <person name="Castellano S."/>
            <person name="Anthouard V."/>
            <person name="Jubin C."/>
            <person name="Castelli V."/>
            <person name="Katinka M."/>
            <person name="Vacherie B."/>
            <person name="Biemont C."/>
            <person name="Skalli Z."/>
            <person name="Cattolico L."/>
            <person name="Poulain J."/>
            <person name="De Berardinis V."/>
            <person name="Cruaud C."/>
            <person name="Duprat S."/>
            <person name="Brottier P."/>
            <person name="Coutanceau J.-P."/>
            <person name="Gouzy J."/>
            <person name="Parra G."/>
            <person name="Lardier G."/>
            <person name="Chapple C."/>
            <person name="McKernan K.J."/>
            <person name="McEwan P."/>
            <person name="Bosak S."/>
            <person name="Kellis M."/>
            <person name="Volff J.-N."/>
            <person name="Guigo R."/>
            <person name="Zody M.C."/>
            <person name="Mesirov J."/>
            <person name="Lindblad-Toh K."/>
            <person name="Birren B."/>
            <person name="Nusbaum C."/>
            <person name="Kahn D."/>
            <person name="Robinson-Rechavi M."/>
            <person name="Laudet V."/>
            <person name="Schachter V."/>
            <person name="Quetier F."/>
            <person name="Saurin W."/>
            <person name="Scarpelli C."/>
            <person name="Wincker P."/>
            <person name="Lander E.S."/>
            <person name="Weissenbach J."/>
            <person name="Roest Crollius H."/>
        </authorList>
    </citation>
    <scope>NUCLEOTIDE SEQUENCE [LARGE SCALE GENOMIC DNA]</scope>
</reference>
<keyword evidence="2" id="KW-0677">Repeat</keyword>
<dbReference type="InterPro" id="IPR020472">
    <property type="entry name" value="WD40_PAC1"/>
</dbReference>
<dbReference type="Gene3D" id="1.20.1280.50">
    <property type="match status" value="1"/>
</dbReference>
<dbReference type="InterPro" id="IPR015943">
    <property type="entry name" value="WD40/YVTN_repeat-like_dom_sf"/>
</dbReference>
<dbReference type="Pfam" id="PF00400">
    <property type="entry name" value="WD40"/>
    <property type="match status" value="3"/>
</dbReference>
<dbReference type="EMBL" id="CAAE01007771">
    <property type="protein sequence ID" value="CAF90768.1"/>
    <property type="molecule type" value="Genomic_DNA"/>
</dbReference>
<dbReference type="InterPro" id="IPR019775">
    <property type="entry name" value="WD40_repeat_CS"/>
</dbReference>
<dbReference type="PROSITE" id="PS50181">
    <property type="entry name" value="FBOX"/>
    <property type="match status" value="1"/>
</dbReference>
<dbReference type="AlphaFoldDB" id="Q4T8L4"/>
<dbReference type="KEGG" id="tng:GSTEN00005174G001"/>
<dbReference type="SMART" id="SM00320">
    <property type="entry name" value="WD40"/>
    <property type="match status" value="5"/>
</dbReference>